<dbReference type="SUPFAM" id="SSF56176">
    <property type="entry name" value="FAD-binding/transporter-associated domain-like"/>
    <property type="match status" value="1"/>
</dbReference>
<dbReference type="InterPro" id="IPR006311">
    <property type="entry name" value="TAT_signal"/>
</dbReference>
<keyword evidence="8" id="KW-1185">Reference proteome</keyword>
<evidence type="ECO:0000313" key="7">
    <source>
        <dbReference type="EMBL" id="MBB3955260.1"/>
    </source>
</evidence>
<dbReference type="InterPro" id="IPR036318">
    <property type="entry name" value="FAD-bd_PCMH-like_sf"/>
</dbReference>
<reference evidence="7 8" key="1">
    <citation type="submission" date="2020-08" db="EMBL/GenBank/DDBJ databases">
        <title>Genomic Encyclopedia of Type Strains, Phase IV (KMG-IV): sequencing the most valuable type-strain genomes for metagenomic binning, comparative biology and taxonomic classification.</title>
        <authorList>
            <person name="Goeker M."/>
        </authorList>
    </citation>
    <scope>NUCLEOTIDE SEQUENCE [LARGE SCALE GENOMIC DNA]</scope>
    <source>
        <strain evidence="7 8">DSM 27057</strain>
    </source>
</reference>
<organism evidence="7 8">
    <name type="scientific">Novosphingobium sediminicola</name>
    <dbReference type="NCBI Taxonomy" id="563162"/>
    <lineage>
        <taxon>Bacteria</taxon>
        <taxon>Pseudomonadati</taxon>
        <taxon>Pseudomonadota</taxon>
        <taxon>Alphaproteobacteria</taxon>
        <taxon>Sphingomonadales</taxon>
        <taxon>Sphingomonadaceae</taxon>
        <taxon>Novosphingobium</taxon>
    </lineage>
</organism>
<dbReference type="PANTHER" id="PTHR42973">
    <property type="entry name" value="BINDING OXIDOREDUCTASE, PUTATIVE (AFU_ORTHOLOGUE AFUA_1G17690)-RELATED"/>
    <property type="match status" value="1"/>
</dbReference>
<dbReference type="PANTHER" id="PTHR42973:SF39">
    <property type="entry name" value="FAD-BINDING PCMH-TYPE DOMAIN-CONTAINING PROTEIN"/>
    <property type="match status" value="1"/>
</dbReference>
<gene>
    <name evidence="7" type="ORF">GGR38_002212</name>
</gene>
<evidence type="ECO:0000256" key="5">
    <source>
        <dbReference type="ARBA" id="ARBA00023002"/>
    </source>
</evidence>
<evidence type="ECO:0000256" key="3">
    <source>
        <dbReference type="ARBA" id="ARBA00022630"/>
    </source>
</evidence>
<evidence type="ECO:0000256" key="2">
    <source>
        <dbReference type="ARBA" id="ARBA00005466"/>
    </source>
</evidence>
<dbReference type="Gene3D" id="3.30.43.10">
    <property type="entry name" value="Uridine Diphospho-n-acetylenolpyruvylglucosamine Reductase, domain 2"/>
    <property type="match status" value="1"/>
</dbReference>
<comment type="caution">
    <text evidence="7">The sequence shown here is derived from an EMBL/GenBank/DDBJ whole genome shotgun (WGS) entry which is preliminary data.</text>
</comment>
<comment type="cofactor">
    <cofactor evidence="1">
        <name>FAD</name>
        <dbReference type="ChEBI" id="CHEBI:57692"/>
    </cofactor>
</comment>
<keyword evidence="4" id="KW-0274">FAD</keyword>
<dbReference type="Proteomes" id="UP000548867">
    <property type="component" value="Unassembled WGS sequence"/>
</dbReference>
<keyword evidence="3" id="KW-0285">Flavoprotein</keyword>
<dbReference type="InterPro" id="IPR016169">
    <property type="entry name" value="FAD-bd_PCMH_sub2"/>
</dbReference>
<evidence type="ECO:0000259" key="6">
    <source>
        <dbReference type="PROSITE" id="PS51387"/>
    </source>
</evidence>
<evidence type="ECO:0000256" key="1">
    <source>
        <dbReference type="ARBA" id="ARBA00001974"/>
    </source>
</evidence>
<dbReference type="EMBL" id="JACIDX010000007">
    <property type="protein sequence ID" value="MBB3955260.1"/>
    <property type="molecule type" value="Genomic_DNA"/>
</dbReference>
<feature type="domain" description="FAD-binding PCMH-type" evidence="6">
    <location>
        <begin position="77"/>
        <end position="248"/>
    </location>
</feature>
<comment type="similarity">
    <text evidence="2">Belongs to the oxygen-dependent FAD-linked oxidoreductase family.</text>
</comment>
<keyword evidence="5" id="KW-0560">Oxidoreductase</keyword>
<accession>A0A7W6CGX2</accession>
<dbReference type="RefSeq" id="WP_183625391.1">
    <property type="nucleotide sequence ID" value="NZ_JACIDX010000007.1"/>
</dbReference>
<dbReference type="InterPro" id="IPR006094">
    <property type="entry name" value="Oxid_FAD_bind_N"/>
</dbReference>
<dbReference type="PROSITE" id="PS51387">
    <property type="entry name" value="FAD_PCMH"/>
    <property type="match status" value="1"/>
</dbReference>
<dbReference type="GO" id="GO:0016491">
    <property type="term" value="F:oxidoreductase activity"/>
    <property type="evidence" value="ECO:0007669"/>
    <property type="project" value="UniProtKB-KW"/>
</dbReference>
<dbReference type="AlphaFoldDB" id="A0A7W6CGX2"/>
<evidence type="ECO:0000256" key="4">
    <source>
        <dbReference type="ARBA" id="ARBA00022827"/>
    </source>
</evidence>
<dbReference type="Gene3D" id="3.40.462.20">
    <property type="match status" value="1"/>
</dbReference>
<name>A0A7W6CGX2_9SPHN</name>
<evidence type="ECO:0000313" key="8">
    <source>
        <dbReference type="Proteomes" id="UP000548867"/>
    </source>
</evidence>
<dbReference type="GO" id="GO:0071949">
    <property type="term" value="F:FAD binding"/>
    <property type="evidence" value="ECO:0007669"/>
    <property type="project" value="InterPro"/>
</dbReference>
<dbReference type="InterPro" id="IPR016167">
    <property type="entry name" value="FAD-bd_PCMH_sub1"/>
</dbReference>
<sequence>MNTPATGPQPIGRRGAIKALAGALSTGMLAACNGMGRPLSDAEKLSLNQSVEGKVYWLGDEAYEVARGSTCYRANKPKRYPQVIVQPLSDKDVVAAVKFAKAHGLKVTTRSGGHSWSASHIRDHCVLIDMARMQEISIDPATQTLWVNPGMIGSVINRHLEPHGLVVPTAHHPSPGIGGFCLNGGFGWNSRLWGNGARHVLAVDVVNADGELIRADATQNSDFWWAARGGGAGFFGVIVRMHLQARPRPKYWKATVYSFDNAAAVFDDVMTWACNIVPHVPPYLELVMSTTANKRETGEPCPARISIAALAITDDEAQADAALALLDSVPHREKANFKVEKVPTTLEERYQSGFKADPAGMRFAADNMYTDAPTEVLVPRLRKVFLELPTPHTHTFWFAWGPCKPFPKDMALSMQGPIFLGTYTLWEDEAQDTMMAAWPPMQMKALSDLSLGGQLNDENMLHHPQRYYTDEAWAKYEALRQKHDPQGRFEGFLGKPMPL</sequence>
<proteinExistence type="inferred from homology"/>
<protein>
    <submittedName>
        <fullName evidence="7">FAD/FMN-containing dehydrogenase</fullName>
    </submittedName>
</protein>
<dbReference type="InterPro" id="IPR006093">
    <property type="entry name" value="Oxy_OxRdtase_FAD_BS"/>
</dbReference>
<dbReference type="Pfam" id="PF01565">
    <property type="entry name" value="FAD_binding_4"/>
    <property type="match status" value="1"/>
</dbReference>
<dbReference type="InterPro" id="IPR050416">
    <property type="entry name" value="FAD-linked_Oxidoreductase"/>
</dbReference>
<dbReference type="PROSITE" id="PS00862">
    <property type="entry name" value="OX2_COVAL_FAD"/>
    <property type="match status" value="1"/>
</dbReference>
<dbReference type="InterPro" id="IPR016166">
    <property type="entry name" value="FAD-bd_PCMH"/>
</dbReference>
<dbReference type="PROSITE" id="PS51318">
    <property type="entry name" value="TAT"/>
    <property type="match status" value="1"/>
</dbReference>
<dbReference type="Gene3D" id="3.30.465.10">
    <property type="match status" value="1"/>
</dbReference>